<dbReference type="InterPro" id="IPR006027">
    <property type="entry name" value="NusB_RsmB_TIM44"/>
</dbReference>
<dbReference type="PANTHER" id="PTHR11078:SF3">
    <property type="entry name" value="ANTITERMINATION NUSB DOMAIN-CONTAINING PROTEIN"/>
    <property type="match status" value="1"/>
</dbReference>
<accession>A0A1Y4DES8</accession>
<keyword evidence="5 6" id="KW-0804">Transcription</keyword>
<evidence type="ECO:0000256" key="1">
    <source>
        <dbReference type="ARBA" id="ARBA00005952"/>
    </source>
</evidence>
<dbReference type="NCBIfam" id="TIGR01951">
    <property type="entry name" value="nusB"/>
    <property type="match status" value="1"/>
</dbReference>
<keyword evidence="4 6" id="KW-0805">Transcription regulation</keyword>
<dbReference type="SUPFAM" id="SSF48013">
    <property type="entry name" value="NusB-like"/>
    <property type="match status" value="1"/>
</dbReference>
<dbReference type="InterPro" id="IPR035926">
    <property type="entry name" value="NusB-like_sf"/>
</dbReference>
<dbReference type="GO" id="GO:0006353">
    <property type="term" value="P:DNA-templated transcription termination"/>
    <property type="evidence" value="ECO:0007669"/>
    <property type="project" value="UniProtKB-UniRule"/>
</dbReference>
<evidence type="ECO:0000256" key="5">
    <source>
        <dbReference type="ARBA" id="ARBA00023163"/>
    </source>
</evidence>
<dbReference type="Gene3D" id="1.10.940.10">
    <property type="entry name" value="NusB-like"/>
    <property type="match status" value="1"/>
</dbReference>
<evidence type="ECO:0000256" key="3">
    <source>
        <dbReference type="ARBA" id="ARBA00022884"/>
    </source>
</evidence>
<organism evidence="8 9">
    <name type="scientific">Candidatus Avelusimicrobium gallicola</name>
    <dbReference type="NCBI Taxonomy" id="2562704"/>
    <lineage>
        <taxon>Bacteria</taxon>
        <taxon>Pseudomonadati</taxon>
        <taxon>Elusimicrobiota</taxon>
        <taxon>Elusimicrobia</taxon>
        <taxon>Elusimicrobiales</taxon>
        <taxon>Elusimicrobiaceae</taxon>
        <taxon>Candidatus Avelusimicrobium</taxon>
    </lineage>
</organism>
<dbReference type="GO" id="GO:0031564">
    <property type="term" value="P:transcription antitermination"/>
    <property type="evidence" value="ECO:0007669"/>
    <property type="project" value="UniProtKB-KW"/>
</dbReference>
<keyword evidence="9" id="KW-1185">Reference proteome</keyword>
<dbReference type="RefSeq" id="WP_087287303.1">
    <property type="nucleotide sequence ID" value="NZ_NFJD01000001.1"/>
</dbReference>
<comment type="similarity">
    <text evidence="1 6">Belongs to the NusB family.</text>
</comment>
<comment type="caution">
    <text evidence="8">The sequence shown here is derived from an EMBL/GenBank/DDBJ whole genome shotgun (WGS) entry which is preliminary data.</text>
</comment>
<dbReference type="GO" id="GO:0005829">
    <property type="term" value="C:cytosol"/>
    <property type="evidence" value="ECO:0007669"/>
    <property type="project" value="TreeGrafter"/>
</dbReference>
<sequence length="136" mass="15571">MSNRRMARECALQSLYYADSAKDAQEKDVLRYAADFKRELGDCYPFCQDLVSGTTEHLKEIDKLVSAYAKNWTVARMSAVDRSILRMATYEMVFSPEKTPVPAIIDEAIELAKKYSTENSSKFINGLLDQLKKERK</sequence>
<dbReference type="AlphaFoldDB" id="A0A1Y4DES8"/>
<evidence type="ECO:0000256" key="6">
    <source>
        <dbReference type="HAMAP-Rule" id="MF_00073"/>
    </source>
</evidence>
<evidence type="ECO:0000256" key="2">
    <source>
        <dbReference type="ARBA" id="ARBA00022814"/>
    </source>
</evidence>
<feature type="domain" description="NusB/RsmB/TIM44" evidence="7">
    <location>
        <begin position="7"/>
        <end position="132"/>
    </location>
</feature>
<evidence type="ECO:0000259" key="7">
    <source>
        <dbReference type="Pfam" id="PF01029"/>
    </source>
</evidence>
<dbReference type="PANTHER" id="PTHR11078">
    <property type="entry name" value="N UTILIZATION SUBSTANCE PROTEIN B-RELATED"/>
    <property type="match status" value="1"/>
</dbReference>
<dbReference type="GO" id="GO:0003723">
    <property type="term" value="F:RNA binding"/>
    <property type="evidence" value="ECO:0007669"/>
    <property type="project" value="UniProtKB-UniRule"/>
</dbReference>
<dbReference type="InterPro" id="IPR011605">
    <property type="entry name" value="NusB_fam"/>
</dbReference>
<protein>
    <recommendedName>
        <fullName evidence="6">Transcription antitermination protein NusB</fullName>
    </recommendedName>
    <alternativeName>
        <fullName evidence="6">Antitermination factor NusB</fullName>
    </alternativeName>
</protein>
<dbReference type="Pfam" id="PF01029">
    <property type="entry name" value="NusB"/>
    <property type="match status" value="1"/>
</dbReference>
<keyword evidence="2 6" id="KW-0889">Transcription antitermination</keyword>
<dbReference type="EMBL" id="NFJD01000001">
    <property type="protein sequence ID" value="OUO57624.1"/>
    <property type="molecule type" value="Genomic_DNA"/>
</dbReference>
<dbReference type="OrthoDB" id="9811381at2"/>
<reference evidence="9" key="1">
    <citation type="submission" date="2017-04" db="EMBL/GenBank/DDBJ databases">
        <title>Function of individual gut microbiota members based on whole genome sequencing of pure cultures obtained from chicken caecum.</title>
        <authorList>
            <person name="Medvecky M."/>
            <person name="Cejkova D."/>
            <person name="Polansky O."/>
            <person name="Karasova D."/>
            <person name="Kubasova T."/>
            <person name="Cizek A."/>
            <person name="Rychlik I."/>
        </authorList>
    </citation>
    <scope>NUCLEOTIDE SEQUENCE [LARGE SCALE GENOMIC DNA]</scope>
    <source>
        <strain evidence="9">An273</strain>
    </source>
</reference>
<proteinExistence type="inferred from homology"/>
<keyword evidence="3 6" id="KW-0694">RNA-binding</keyword>
<dbReference type="HAMAP" id="MF_00073">
    <property type="entry name" value="NusB"/>
    <property type="match status" value="1"/>
</dbReference>
<dbReference type="CDD" id="cd00619">
    <property type="entry name" value="Terminator_NusB"/>
    <property type="match status" value="1"/>
</dbReference>
<evidence type="ECO:0000313" key="9">
    <source>
        <dbReference type="Proteomes" id="UP000196368"/>
    </source>
</evidence>
<dbReference type="Proteomes" id="UP000196368">
    <property type="component" value="Unassembled WGS sequence"/>
</dbReference>
<evidence type="ECO:0000256" key="4">
    <source>
        <dbReference type="ARBA" id="ARBA00023015"/>
    </source>
</evidence>
<evidence type="ECO:0000313" key="8">
    <source>
        <dbReference type="EMBL" id="OUO57624.1"/>
    </source>
</evidence>
<gene>
    <name evidence="6" type="primary">nusB</name>
    <name evidence="8" type="ORF">B5F75_02285</name>
</gene>
<comment type="function">
    <text evidence="6">Involved in transcription antitermination. Required for transcription of ribosomal RNA (rRNA) genes. Binds specifically to the boxA antiterminator sequence of the ribosomal RNA (rrn) operons.</text>
</comment>
<name>A0A1Y4DES8_9BACT</name>